<sequence length="469" mass="53181">MRCAGCLQEFCYNHSSDHRQELNKQLDKVEVSRNLFRQKLTQQTIDPQKHPLIQQINDWERQSIKKTRQTAEEARQILLQHTIGHITKIEIDLNKLTNQLKQSRGKNDFYETELHHWNEELKQLEKELNKPSNIHLREDSRLLINKISVDVRSVLLSMPNIGANAKWIQNGITIAGGNGYGNDVNQLNSPFGLYIDDDDDDDDQTIYIADQCNHRIVKWKSGATNGQVVAGESGQGNRNDQLNYPLDVIVDKENDSLIICDSGNKRVVRWPLRNGTSGEIIISNVDCRGLAIDNDGYLYVSDVSKHEVRRWKIGDTNGTIIAGGNGKGDRLDQFNGPYKIFVDQDHSVYVSDRDNHRVIKWMKDAREGIIVAGDQGQGNSLTQLSNPRGIVVDQLGTVYVTDCDNHRVTRWSKGATQGSIVIGRNRREGQANQLHYPVGLSFDQQSNLYVVDKGNHCVQKFNFDPNSCL</sequence>
<dbReference type="InterPro" id="IPR001258">
    <property type="entry name" value="NHL_repeat"/>
</dbReference>
<keyword evidence="3" id="KW-0175">Coiled coil</keyword>
<dbReference type="PANTHER" id="PTHR24104">
    <property type="entry name" value="E3 UBIQUITIN-PROTEIN LIGASE NHLRC1-RELATED"/>
    <property type="match status" value="1"/>
</dbReference>
<evidence type="ECO:0000256" key="2">
    <source>
        <dbReference type="PROSITE-ProRule" id="PRU00504"/>
    </source>
</evidence>
<dbReference type="CDD" id="cd05819">
    <property type="entry name" value="NHL"/>
    <property type="match status" value="1"/>
</dbReference>
<dbReference type="Gene3D" id="2.120.10.30">
    <property type="entry name" value="TolB, C-terminal domain"/>
    <property type="match status" value="2"/>
</dbReference>
<dbReference type="GO" id="GO:0043161">
    <property type="term" value="P:proteasome-mediated ubiquitin-dependent protein catabolic process"/>
    <property type="evidence" value="ECO:0007669"/>
    <property type="project" value="TreeGrafter"/>
</dbReference>
<evidence type="ECO:0000256" key="1">
    <source>
        <dbReference type="ARBA" id="ARBA00022737"/>
    </source>
</evidence>
<name>A0A819U7Y2_9BILA</name>
<dbReference type="EMBL" id="CAJOBD010006999">
    <property type="protein sequence ID" value="CAF4075830.1"/>
    <property type="molecule type" value="Genomic_DNA"/>
</dbReference>
<dbReference type="Gene3D" id="2.40.10.500">
    <property type="match status" value="1"/>
</dbReference>
<evidence type="ECO:0000313" key="5">
    <source>
        <dbReference type="Proteomes" id="UP000663836"/>
    </source>
</evidence>
<dbReference type="Proteomes" id="UP000663836">
    <property type="component" value="Unassembled WGS sequence"/>
</dbReference>
<dbReference type="Pfam" id="PF01436">
    <property type="entry name" value="NHL"/>
    <property type="match status" value="2"/>
</dbReference>
<feature type="repeat" description="NHL" evidence="2">
    <location>
        <begin position="426"/>
        <end position="464"/>
    </location>
</feature>
<dbReference type="AlphaFoldDB" id="A0A819U7Y2"/>
<dbReference type="InterPro" id="IPR050952">
    <property type="entry name" value="TRIM-NHL_E3_ligases"/>
</dbReference>
<proteinExistence type="predicted"/>
<comment type="caution">
    <text evidence="4">The sequence shown here is derived from an EMBL/GenBank/DDBJ whole genome shotgun (WGS) entry which is preliminary data.</text>
</comment>
<dbReference type="GO" id="GO:0000209">
    <property type="term" value="P:protein polyubiquitination"/>
    <property type="evidence" value="ECO:0007669"/>
    <property type="project" value="TreeGrafter"/>
</dbReference>
<feature type="coiled-coil region" evidence="3">
    <location>
        <begin position="86"/>
        <end position="127"/>
    </location>
</feature>
<gene>
    <name evidence="4" type="ORF">JBS370_LOCUS30418</name>
</gene>
<organism evidence="4 5">
    <name type="scientific">Rotaria sordida</name>
    <dbReference type="NCBI Taxonomy" id="392033"/>
    <lineage>
        <taxon>Eukaryota</taxon>
        <taxon>Metazoa</taxon>
        <taxon>Spiralia</taxon>
        <taxon>Gnathifera</taxon>
        <taxon>Rotifera</taxon>
        <taxon>Eurotatoria</taxon>
        <taxon>Bdelloidea</taxon>
        <taxon>Philodinida</taxon>
        <taxon>Philodinidae</taxon>
        <taxon>Rotaria</taxon>
    </lineage>
</organism>
<dbReference type="PANTHER" id="PTHR24104:SF25">
    <property type="entry name" value="PROTEIN LIN-41"/>
    <property type="match status" value="1"/>
</dbReference>
<dbReference type="GO" id="GO:0061630">
    <property type="term" value="F:ubiquitin protein ligase activity"/>
    <property type="evidence" value="ECO:0007669"/>
    <property type="project" value="TreeGrafter"/>
</dbReference>
<evidence type="ECO:0000313" key="4">
    <source>
        <dbReference type="EMBL" id="CAF4075830.1"/>
    </source>
</evidence>
<accession>A0A819U7Y2</accession>
<feature type="repeat" description="NHL" evidence="2">
    <location>
        <begin position="383"/>
        <end position="414"/>
    </location>
</feature>
<protein>
    <submittedName>
        <fullName evidence="4">Uncharacterized protein</fullName>
    </submittedName>
</protein>
<dbReference type="GO" id="GO:0008270">
    <property type="term" value="F:zinc ion binding"/>
    <property type="evidence" value="ECO:0007669"/>
    <property type="project" value="UniProtKB-KW"/>
</dbReference>
<evidence type="ECO:0000256" key="3">
    <source>
        <dbReference type="SAM" id="Coils"/>
    </source>
</evidence>
<dbReference type="SUPFAM" id="SSF101898">
    <property type="entry name" value="NHL repeat"/>
    <property type="match status" value="1"/>
</dbReference>
<dbReference type="PROSITE" id="PS51125">
    <property type="entry name" value="NHL"/>
    <property type="match status" value="2"/>
</dbReference>
<dbReference type="InterPro" id="IPR011042">
    <property type="entry name" value="6-blade_b-propeller_TolB-like"/>
</dbReference>
<keyword evidence="1" id="KW-0677">Repeat</keyword>
<reference evidence="4" key="1">
    <citation type="submission" date="2021-02" db="EMBL/GenBank/DDBJ databases">
        <authorList>
            <person name="Nowell W R."/>
        </authorList>
    </citation>
    <scope>NUCLEOTIDE SEQUENCE</scope>
</reference>